<name>Q979L1_THEVO</name>
<reference evidence="1 2" key="2">
    <citation type="journal article" date="2000" name="Proc. Natl. Acad. Sci. U.S.A.">
        <title>Archaeal adaptation to higher temperatures revealed by genomic sequence of Thermoplasma volcanium.</title>
        <authorList>
            <person name="Kawashima T."/>
            <person name="Amano N."/>
            <person name="Koike H."/>
            <person name="Makino S."/>
            <person name="Higuchi S."/>
            <person name="Kawashima-Ohya Y."/>
            <person name="Watanabe K."/>
            <person name="Yamazaki M."/>
            <person name="Kanehori K."/>
            <person name="Kawamoto T."/>
            <person name="Nunoshiba T."/>
            <person name="Yamamoto Y."/>
            <person name="Aramaki H."/>
            <person name="Makino K."/>
            <person name="Suzuki M."/>
        </authorList>
    </citation>
    <scope>NUCLEOTIDE SEQUENCE [LARGE SCALE GENOMIC DNA]</scope>
    <source>
        <strain evidence="2">ATCC 51530 / DSM 4299 / JCM 9571 / NBRC 15438 / GSS1</strain>
    </source>
</reference>
<dbReference type="GeneID" id="1441266"/>
<keyword evidence="2" id="KW-1185">Reference proteome</keyword>
<dbReference type="EMBL" id="BA000011">
    <property type="protein sequence ID" value="BAB60292.1"/>
    <property type="molecule type" value="Genomic_DNA"/>
</dbReference>
<gene>
    <name evidence="1" type="ORF">TVG1179765</name>
</gene>
<dbReference type="PaxDb" id="273116-14325388"/>
<protein>
    <submittedName>
        <fullName evidence="1">TVG1179765 protein</fullName>
    </submittedName>
</protein>
<dbReference type="Proteomes" id="UP000001017">
    <property type="component" value="Chromosome"/>
</dbReference>
<sequence>MKMKAHTDCKKIRESVLLVKTQNGSSYRIFGELADRIIKGSEKMHMEITDYIKRYNKFKDIIEAHIICRSNKNMDIQSKYLTITISFKEYMVLGAKNTLTIRGKEAMKIKEQADKLKMGIDEYLKSPLSPYKWVESITVNE</sequence>
<reference evidence="1 2" key="1">
    <citation type="journal article" date="1999" name="Proc. Jpn. Acad.">
        <title>Determination of the complete genomic DNA sequence of Thermoplasma volvanium GSS1.</title>
        <authorList>
            <person name="Kawashima T."/>
            <person name="Yamamoto Y."/>
            <person name="Aramaki H."/>
            <person name="Nunoshiba T."/>
            <person name="Kawamoto T."/>
            <person name="Watanabe K."/>
            <person name="Yamazaki M."/>
            <person name="Kanehori K."/>
            <person name="Amano N."/>
            <person name="Ohya Y."/>
            <person name="Makino K."/>
            <person name="Suzuki M."/>
        </authorList>
    </citation>
    <scope>NUCLEOTIDE SEQUENCE [LARGE SCALE GENOMIC DNA]</scope>
    <source>
        <strain evidence="2">ATCC 51530 / DSM 4299 / JCM 9571 / NBRC 15438 / GSS1</strain>
    </source>
</reference>
<evidence type="ECO:0000313" key="2">
    <source>
        <dbReference type="Proteomes" id="UP000001017"/>
    </source>
</evidence>
<evidence type="ECO:0000313" key="1">
    <source>
        <dbReference type="EMBL" id="BAB60292.1"/>
    </source>
</evidence>
<proteinExistence type="predicted"/>
<dbReference type="eggNOG" id="arCOG07399">
    <property type="taxonomic scope" value="Archaea"/>
</dbReference>
<dbReference type="RefSeq" id="WP_010917384.1">
    <property type="nucleotide sequence ID" value="NC_002689.2"/>
</dbReference>
<organism evidence="1 2">
    <name type="scientific">Thermoplasma volcanium (strain ATCC 51530 / DSM 4299 / JCM 9571 / NBRC 15438 / GSS1)</name>
    <dbReference type="NCBI Taxonomy" id="273116"/>
    <lineage>
        <taxon>Archaea</taxon>
        <taxon>Methanobacteriati</taxon>
        <taxon>Thermoplasmatota</taxon>
        <taxon>Thermoplasmata</taxon>
        <taxon>Thermoplasmatales</taxon>
        <taxon>Thermoplasmataceae</taxon>
        <taxon>Thermoplasma</taxon>
    </lineage>
</organism>
<dbReference type="HOGENOM" id="CLU_1821119_0_0_2"/>
<dbReference type="KEGG" id="tvo:TVG1179765"/>
<dbReference type="AlphaFoldDB" id="Q979L1"/>
<accession>Q979L1</accession>
<dbReference type="STRING" id="273116.gene:9381949"/>